<evidence type="ECO:0000256" key="1">
    <source>
        <dbReference type="SAM" id="Phobius"/>
    </source>
</evidence>
<evidence type="ECO:0000313" key="4">
    <source>
        <dbReference type="Proteomes" id="UP000288197"/>
    </source>
</evidence>
<dbReference type="Gene3D" id="3.10.310.50">
    <property type="match status" value="1"/>
</dbReference>
<dbReference type="AlphaFoldDB" id="A0A369AYP9"/>
<reference evidence="3 4" key="1">
    <citation type="submission" date="2017-05" db="EMBL/GenBank/DDBJ databases">
        <title>Vagococcus spp. assemblies.</title>
        <authorList>
            <person name="Gulvik C.A."/>
        </authorList>
    </citation>
    <scope>NUCLEOTIDE SEQUENCE [LARGE SCALE GENOMIC DNA]</scope>
    <source>
        <strain evidence="3 4">NCFB 2497</strain>
    </source>
</reference>
<dbReference type="GeneID" id="93989311"/>
<keyword evidence="1" id="KW-1133">Transmembrane helix</keyword>
<name>A0A369AYP9_9ENTE</name>
<dbReference type="PANTHER" id="PTHR30373">
    <property type="entry name" value="UPF0603 PROTEIN YGCG"/>
    <property type="match status" value="1"/>
</dbReference>
<dbReference type="RefSeq" id="WP_211315047.1">
    <property type="nucleotide sequence ID" value="NZ_JAYEYI010000018.1"/>
</dbReference>
<keyword evidence="4" id="KW-1185">Reference proteome</keyword>
<keyword evidence="1" id="KW-0472">Membrane</keyword>
<feature type="transmembrane region" description="Helical" evidence="1">
    <location>
        <begin position="195"/>
        <end position="214"/>
    </location>
</feature>
<dbReference type="Proteomes" id="UP000288197">
    <property type="component" value="Unassembled WGS sequence"/>
</dbReference>
<protein>
    <recommendedName>
        <fullName evidence="2">TPM domain-containing protein</fullName>
    </recommendedName>
</protein>
<evidence type="ECO:0000313" key="3">
    <source>
        <dbReference type="EMBL" id="RSU01771.1"/>
    </source>
</evidence>
<dbReference type="InterPro" id="IPR007621">
    <property type="entry name" value="TPM_dom"/>
</dbReference>
<evidence type="ECO:0000259" key="2">
    <source>
        <dbReference type="Pfam" id="PF04536"/>
    </source>
</evidence>
<keyword evidence="1" id="KW-0812">Transmembrane</keyword>
<organism evidence="3 4">
    <name type="scientific">Vagococcus fluvialis</name>
    <dbReference type="NCBI Taxonomy" id="2738"/>
    <lineage>
        <taxon>Bacteria</taxon>
        <taxon>Bacillati</taxon>
        <taxon>Bacillota</taxon>
        <taxon>Bacilli</taxon>
        <taxon>Lactobacillales</taxon>
        <taxon>Enterococcaceae</taxon>
        <taxon>Vagococcus</taxon>
    </lineage>
</organism>
<comment type="caution">
    <text evidence="3">The sequence shown here is derived from an EMBL/GenBank/DDBJ whole genome shotgun (WGS) entry which is preliminary data.</text>
</comment>
<gene>
    <name evidence="3" type="ORF">CBF32_07170</name>
</gene>
<dbReference type="Pfam" id="PF04536">
    <property type="entry name" value="TPM_phosphatase"/>
    <property type="match status" value="1"/>
</dbReference>
<proteinExistence type="predicted"/>
<feature type="domain" description="TPM" evidence="2">
    <location>
        <begin position="40"/>
        <end position="160"/>
    </location>
</feature>
<dbReference type="EMBL" id="NGJX01000006">
    <property type="protein sequence ID" value="RSU01771.1"/>
    <property type="molecule type" value="Genomic_DNA"/>
</dbReference>
<sequence>MRKNLNKPIKLLLAMVILATATFFIAFPKIGLAEGQNIFVEDYAGILSKEDKEVIRQINETSFKNLDGSPQYAVVTLKELGRNSSIEEYAVAKFKQLGIGNKQLDNGFLFVISVKDREYRLETGYGVEDVITDSMKNEVVTDEATDLLRDEEYGKAVMLISHNIEKLVVSKYGDVGAAKEYIAEEKMREAKIDRMILFAFLSVFALVGFIVLVYQLKLAKLRNNLDKNYISKNLSGYVYGKKGISMFNLGDTKVMEQVMFTKYLAKTLNNLPNKQQLLENDRQMKLWVGQYLLADSVIQYWRNSKYPYEISVYLEKKYFNQLKKELLGECQYFDYPITTNPYLTDELISEISDYVEATRKVHKENLKISKQNKAFIETLSEKYLETSNVHLKKIDYELEVALMVYYFLNEKDLSDPKLLQNIKVDEESLRKAYRFAEKRRKQIASDQKRKALDDLTNMSLGNYHMQAMIWSSYHNSGGSSIGGGSSFGGGASGGGGFSGGW</sequence>
<dbReference type="PANTHER" id="PTHR30373:SF2">
    <property type="entry name" value="UPF0603 PROTEIN YGCG"/>
    <property type="match status" value="1"/>
</dbReference>
<accession>A0A369AYP9</accession>